<keyword evidence="3" id="KW-0560">Oxidoreductase</keyword>
<dbReference type="SUPFAM" id="SSF51679">
    <property type="entry name" value="Bacterial luciferase-like"/>
    <property type="match status" value="1"/>
</dbReference>
<keyword evidence="4" id="KW-0503">Monooxygenase</keyword>
<dbReference type="Gene3D" id="3.20.20.30">
    <property type="entry name" value="Luciferase-like domain"/>
    <property type="match status" value="1"/>
</dbReference>
<dbReference type="InterPro" id="IPR019921">
    <property type="entry name" value="Lucif-like_OxRdtase_Rv2161c"/>
</dbReference>
<evidence type="ECO:0000256" key="4">
    <source>
        <dbReference type="ARBA" id="ARBA00023033"/>
    </source>
</evidence>
<dbReference type="GO" id="GO:0046306">
    <property type="term" value="P:alkanesulfonate catabolic process"/>
    <property type="evidence" value="ECO:0007669"/>
    <property type="project" value="TreeGrafter"/>
</dbReference>
<keyword evidence="7" id="KW-1185">Reference proteome</keyword>
<keyword evidence="1" id="KW-0285">Flavoprotein</keyword>
<dbReference type="Pfam" id="PF00296">
    <property type="entry name" value="Bac_luciferase"/>
    <property type="match status" value="1"/>
</dbReference>
<dbReference type="PANTHER" id="PTHR42847:SF4">
    <property type="entry name" value="ALKANESULFONATE MONOOXYGENASE-RELATED"/>
    <property type="match status" value="1"/>
</dbReference>
<dbReference type="InterPro" id="IPR036661">
    <property type="entry name" value="Luciferase-like_sf"/>
</dbReference>
<evidence type="ECO:0000256" key="3">
    <source>
        <dbReference type="ARBA" id="ARBA00023002"/>
    </source>
</evidence>
<accession>A0A2T0TWW8</accession>
<dbReference type="InterPro" id="IPR050172">
    <property type="entry name" value="SsuD_RutA_monooxygenase"/>
</dbReference>
<dbReference type="OrthoDB" id="3773796at2"/>
<evidence type="ECO:0000259" key="5">
    <source>
        <dbReference type="Pfam" id="PF00296"/>
    </source>
</evidence>
<name>A0A2T0TWW8_9ACTN</name>
<dbReference type="PANTHER" id="PTHR42847">
    <property type="entry name" value="ALKANESULFONATE MONOOXYGENASE"/>
    <property type="match status" value="1"/>
</dbReference>
<dbReference type="InterPro" id="IPR011251">
    <property type="entry name" value="Luciferase-like_dom"/>
</dbReference>
<dbReference type="NCBIfam" id="TIGR03619">
    <property type="entry name" value="F420_Rv2161c"/>
    <property type="match status" value="1"/>
</dbReference>
<comment type="caution">
    <text evidence="6">The sequence shown here is derived from an EMBL/GenBank/DDBJ whole genome shotgun (WGS) entry which is preliminary data.</text>
</comment>
<dbReference type="EMBL" id="PVTG01000004">
    <property type="protein sequence ID" value="PRY50159.1"/>
    <property type="molecule type" value="Genomic_DNA"/>
</dbReference>
<gene>
    <name evidence="6" type="ORF">LY71_104196</name>
</gene>
<keyword evidence="2" id="KW-0288">FMN</keyword>
<dbReference type="AlphaFoldDB" id="A0A2T0TWW8"/>
<proteinExistence type="predicted"/>
<dbReference type="Proteomes" id="UP000239210">
    <property type="component" value="Unassembled WGS sequence"/>
</dbReference>
<organism evidence="6 7">
    <name type="scientific">Geodermatophilus tzadiensis</name>
    <dbReference type="NCBI Taxonomy" id="1137988"/>
    <lineage>
        <taxon>Bacteria</taxon>
        <taxon>Bacillati</taxon>
        <taxon>Actinomycetota</taxon>
        <taxon>Actinomycetes</taxon>
        <taxon>Geodermatophilales</taxon>
        <taxon>Geodermatophilaceae</taxon>
        <taxon>Geodermatophilus</taxon>
    </lineage>
</organism>
<sequence length="305" mass="32297">MRVVLTLSAQQQAVAAEARAAEEAGYDGIATGEHLFFHSPHPNAFVALAAAAGATSRIRLLSSLTVLPLYPAALAAKLATTLDQVSGGRFDMGVGVGGEYPPEFVAAGVDVAERGPRTDEALELLRRLWAGGPVDHAGRHARVEGLELSPGPVQPGGPPLWLGGRRAPAIRRAGRFADVWMPYMYTPEQLARSLAEVREAAERAGRDPSAVRGAVFCWGGVDPDADRSRREVVEWVSGVYQQDFSALADRYLLHGDPDRVAARAGEFADAGADTLVFSPVGAGDRRREGVGLFTEAVLPRLATAG</sequence>
<reference evidence="6 7" key="1">
    <citation type="submission" date="2018-03" db="EMBL/GenBank/DDBJ databases">
        <title>Genomic Encyclopedia of Archaeal and Bacterial Type Strains, Phase II (KMG-II): from individual species to whole genera.</title>
        <authorList>
            <person name="Goeker M."/>
        </authorList>
    </citation>
    <scope>NUCLEOTIDE SEQUENCE [LARGE SCALE GENOMIC DNA]</scope>
    <source>
        <strain evidence="6 7">DSM 45416</strain>
    </source>
</reference>
<evidence type="ECO:0000313" key="6">
    <source>
        <dbReference type="EMBL" id="PRY50159.1"/>
    </source>
</evidence>
<dbReference type="RefSeq" id="WP_106276395.1">
    <property type="nucleotide sequence ID" value="NZ_PVTG01000004.1"/>
</dbReference>
<evidence type="ECO:0000313" key="7">
    <source>
        <dbReference type="Proteomes" id="UP000239210"/>
    </source>
</evidence>
<feature type="domain" description="Luciferase-like" evidence="5">
    <location>
        <begin position="12"/>
        <end position="274"/>
    </location>
</feature>
<dbReference type="GO" id="GO:0008726">
    <property type="term" value="F:alkanesulfonate monooxygenase activity"/>
    <property type="evidence" value="ECO:0007669"/>
    <property type="project" value="TreeGrafter"/>
</dbReference>
<evidence type="ECO:0000256" key="1">
    <source>
        <dbReference type="ARBA" id="ARBA00022630"/>
    </source>
</evidence>
<evidence type="ECO:0000256" key="2">
    <source>
        <dbReference type="ARBA" id="ARBA00022643"/>
    </source>
</evidence>
<protein>
    <submittedName>
        <fullName evidence="6">Putative F420-dependent oxidoreductase</fullName>
    </submittedName>
</protein>